<feature type="region of interest" description="Disordered" evidence="1">
    <location>
        <begin position="243"/>
        <end position="285"/>
    </location>
</feature>
<feature type="compositionally biased region" description="Basic and acidic residues" evidence="1">
    <location>
        <begin position="243"/>
        <end position="259"/>
    </location>
</feature>
<accession>A0A318ZMR9</accession>
<feature type="compositionally biased region" description="Basic and acidic residues" evidence="1">
    <location>
        <begin position="309"/>
        <end position="328"/>
    </location>
</feature>
<feature type="compositionally biased region" description="Low complexity" evidence="1">
    <location>
        <begin position="123"/>
        <end position="133"/>
    </location>
</feature>
<dbReference type="PANTHER" id="PTHR40625">
    <property type="entry name" value="GTP-BINDING PROTEIN ESDC-RELATED"/>
    <property type="match status" value="1"/>
</dbReference>
<feature type="region of interest" description="Disordered" evidence="1">
    <location>
        <begin position="377"/>
        <end position="397"/>
    </location>
</feature>
<dbReference type="PANTHER" id="PTHR40625:SF1">
    <property type="entry name" value="AMP-ACTIVATED PROTEIN KINASE GLYCOGEN-BINDING DOMAIN-CONTAINING PROTEIN"/>
    <property type="match status" value="1"/>
</dbReference>
<dbReference type="AlphaFoldDB" id="A0A318ZMR9"/>
<evidence type="ECO:0000256" key="1">
    <source>
        <dbReference type="SAM" id="MobiDB-lite"/>
    </source>
</evidence>
<dbReference type="RefSeq" id="XP_025431695.1">
    <property type="nucleotide sequence ID" value="XM_025577365.1"/>
</dbReference>
<organism evidence="2 3">
    <name type="scientific">Aspergillus saccharolyticus JOP 1030-1</name>
    <dbReference type="NCBI Taxonomy" id="1450539"/>
    <lineage>
        <taxon>Eukaryota</taxon>
        <taxon>Fungi</taxon>
        <taxon>Dikarya</taxon>
        <taxon>Ascomycota</taxon>
        <taxon>Pezizomycotina</taxon>
        <taxon>Eurotiomycetes</taxon>
        <taxon>Eurotiomycetidae</taxon>
        <taxon>Eurotiales</taxon>
        <taxon>Aspergillaceae</taxon>
        <taxon>Aspergillus</taxon>
        <taxon>Aspergillus subgen. Circumdati</taxon>
    </lineage>
</organism>
<dbReference type="Proteomes" id="UP000248349">
    <property type="component" value="Unassembled WGS sequence"/>
</dbReference>
<feature type="region of interest" description="Disordered" evidence="1">
    <location>
        <begin position="300"/>
        <end position="351"/>
    </location>
</feature>
<dbReference type="OrthoDB" id="5422351at2759"/>
<protein>
    <submittedName>
        <fullName evidence="2">Uncharacterized protein</fullName>
    </submittedName>
</protein>
<evidence type="ECO:0000313" key="3">
    <source>
        <dbReference type="Proteomes" id="UP000248349"/>
    </source>
</evidence>
<feature type="compositionally biased region" description="Polar residues" evidence="1">
    <location>
        <begin position="178"/>
        <end position="199"/>
    </location>
</feature>
<evidence type="ECO:0000313" key="2">
    <source>
        <dbReference type="EMBL" id="PYH45713.1"/>
    </source>
</evidence>
<proteinExistence type="predicted"/>
<name>A0A318ZMR9_9EURO</name>
<feature type="compositionally biased region" description="Polar residues" evidence="1">
    <location>
        <begin position="271"/>
        <end position="285"/>
    </location>
</feature>
<feature type="region of interest" description="Disordered" evidence="1">
    <location>
        <begin position="123"/>
        <end position="225"/>
    </location>
</feature>
<dbReference type="GeneID" id="37078594"/>
<dbReference type="EMBL" id="KZ821230">
    <property type="protein sequence ID" value="PYH45713.1"/>
    <property type="molecule type" value="Genomic_DNA"/>
</dbReference>
<gene>
    <name evidence="2" type="ORF">BP01DRAFT_382333</name>
</gene>
<keyword evidence="3" id="KW-1185">Reference proteome</keyword>
<sequence length="641" mass="70305">MASTTLMTFLLCTNPQVKSVKLLGSWDNFSNPYIMERDRRVGPGQWRGCHTFANIVYDGSQAHMTPARSGGLKMGGTYWYYYVLDDDMEYYNEAEPITTHCPFLPGQPVNVLNVPVHLPDAATTHAHSRSSSAQSIVTQTMNPDDKYLNPRRPPKPRPTLARLRTSPPTLEQPAPAWSFSTSPLGIVTNRSASQPSSATPKVKVNDGLRGPVYNKTARSVSPPRSRGLLAAFRQWNVSSPDLGDRREAEIAKPSPDRGPLDSNPHVPTGRFDTTLNPNIVINRPPSTDYEQFYHQRAQTGHHLTPAAASDRRSVPSSIHDSHSQESAERPLIAEQTTPRAKPRNERHAAAVERSLWESSALLATSIGFTTAEDLAMTPRPSALREKRLPTLPNSPSSVMDEALREIDAREKAFDAEAMVSHFSDFTDTESVAGSSVCERSHFSEWSTDTELLSPESMTCSAPFHQDVPPLPDTHALGYAEYLKSSVSGDMSDPDTPHLTVNSKSTATSVAGDSPLLDLPLPRLSISLSPSDLHLSDLCIEDEDEDERVESNPKRHAAFFGGVESIKGLGLLHSPDPTVLGFPEHLKDEVDLLQEEKRAIADPVTNRLSRASLLGQSAAMREMITELSYLKGMIESGAPAEI</sequence>
<dbReference type="STRING" id="1450539.A0A318ZMR9"/>
<reference evidence="2 3" key="1">
    <citation type="submission" date="2016-12" db="EMBL/GenBank/DDBJ databases">
        <title>The genomes of Aspergillus section Nigri reveals drivers in fungal speciation.</title>
        <authorList>
            <consortium name="DOE Joint Genome Institute"/>
            <person name="Vesth T.C."/>
            <person name="Nybo J."/>
            <person name="Theobald S."/>
            <person name="Brandl J."/>
            <person name="Frisvad J.C."/>
            <person name="Nielsen K.F."/>
            <person name="Lyhne E.K."/>
            <person name="Kogle M.E."/>
            <person name="Kuo A."/>
            <person name="Riley R."/>
            <person name="Clum A."/>
            <person name="Nolan M."/>
            <person name="Lipzen A."/>
            <person name="Salamov A."/>
            <person name="Henrissat B."/>
            <person name="Wiebenga A."/>
            <person name="De Vries R.P."/>
            <person name="Grigoriev I.V."/>
            <person name="Mortensen U.H."/>
            <person name="Andersen M.R."/>
            <person name="Baker S.E."/>
        </authorList>
    </citation>
    <scope>NUCLEOTIDE SEQUENCE [LARGE SCALE GENOMIC DNA]</scope>
    <source>
        <strain evidence="2 3">JOP 1030-1</strain>
    </source>
</reference>